<organism evidence="1">
    <name type="scientific">Bionectria ochroleuca</name>
    <name type="common">Gliocladium roseum</name>
    <dbReference type="NCBI Taxonomy" id="29856"/>
    <lineage>
        <taxon>Eukaryota</taxon>
        <taxon>Fungi</taxon>
        <taxon>Dikarya</taxon>
        <taxon>Ascomycota</taxon>
        <taxon>Pezizomycotina</taxon>
        <taxon>Sordariomycetes</taxon>
        <taxon>Hypocreomycetidae</taxon>
        <taxon>Hypocreales</taxon>
        <taxon>Bionectriaceae</taxon>
        <taxon>Clonostachys</taxon>
    </lineage>
</organism>
<accession>A0A0B7K6A7</accession>
<reference evidence="1" key="1">
    <citation type="submission" date="2015-01" db="EMBL/GenBank/DDBJ databases">
        <authorList>
            <person name="Durling Mikael"/>
        </authorList>
    </citation>
    <scope>NUCLEOTIDE SEQUENCE</scope>
</reference>
<protein>
    <submittedName>
        <fullName evidence="1">Uncharacterized protein</fullName>
    </submittedName>
</protein>
<dbReference type="EMBL" id="CDPU01000030">
    <property type="protein sequence ID" value="CEO52719.1"/>
    <property type="molecule type" value="Genomic_DNA"/>
</dbReference>
<sequence>MQSSEIQRSSEQRRPVDCLPRLHIHCRVPPVPGRTSMLRRLPTHFFNGPSSYRSKVQWSEECQW</sequence>
<name>A0A0B7K6A7_BIOOC</name>
<dbReference type="AlphaFoldDB" id="A0A0B7K6A7"/>
<evidence type="ECO:0000313" key="1">
    <source>
        <dbReference type="EMBL" id="CEO52719.1"/>
    </source>
</evidence>
<proteinExistence type="predicted"/>
<gene>
    <name evidence="1" type="ORF">BN869_000008777_1</name>
</gene>